<keyword evidence="2" id="KW-1185">Reference proteome</keyword>
<evidence type="ECO:0000313" key="1">
    <source>
        <dbReference type="EMBL" id="KAJ8533137.1"/>
    </source>
</evidence>
<sequence>MTRTKDKATTMFAALGEGCGDQNNGVDDGVLDVHAKFEVYTDAEKKLATVNFGDGNIQHGEGIVNVTDGQLVKDALPVGVTNIDKPLDPNAKVYTLRKKKVSPVKTK</sequence>
<comment type="caution">
    <text evidence="1">The sequence shown here is derived from an EMBL/GenBank/DDBJ whole genome shotgun (WGS) entry which is preliminary data.</text>
</comment>
<dbReference type="AlphaFoldDB" id="A0A9Q1QZ94"/>
<gene>
    <name evidence="1" type="ORF">K7X08_016026</name>
</gene>
<proteinExistence type="predicted"/>
<dbReference type="EMBL" id="JAJAGQ010000020">
    <property type="protein sequence ID" value="KAJ8533137.1"/>
    <property type="molecule type" value="Genomic_DNA"/>
</dbReference>
<protein>
    <submittedName>
        <fullName evidence="1">Uncharacterized protein</fullName>
    </submittedName>
</protein>
<reference evidence="2" key="1">
    <citation type="journal article" date="2023" name="Proc. Natl. Acad. Sci. U.S.A.">
        <title>Genomic and structural basis for evolution of tropane alkaloid biosynthesis.</title>
        <authorList>
            <person name="Wanga Y.-J."/>
            <person name="Taina T."/>
            <person name="Yua J.-Y."/>
            <person name="Lia J."/>
            <person name="Xua B."/>
            <person name="Chenc J."/>
            <person name="D'Auriad J.C."/>
            <person name="Huanga J.-P."/>
            <person name="Huanga S.-X."/>
        </authorList>
    </citation>
    <scope>NUCLEOTIDE SEQUENCE [LARGE SCALE GENOMIC DNA]</scope>
    <source>
        <strain evidence="2">cv. KIB-2019</strain>
    </source>
</reference>
<organism evidence="1 2">
    <name type="scientific">Anisodus acutangulus</name>
    <dbReference type="NCBI Taxonomy" id="402998"/>
    <lineage>
        <taxon>Eukaryota</taxon>
        <taxon>Viridiplantae</taxon>
        <taxon>Streptophyta</taxon>
        <taxon>Embryophyta</taxon>
        <taxon>Tracheophyta</taxon>
        <taxon>Spermatophyta</taxon>
        <taxon>Magnoliopsida</taxon>
        <taxon>eudicotyledons</taxon>
        <taxon>Gunneridae</taxon>
        <taxon>Pentapetalae</taxon>
        <taxon>asterids</taxon>
        <taxon>lamiids</taxon>
        <taxon>Solanales</taxon>
        <taxon>Solanaceae</taxon>
        <taxon>Solanoideae</taxon>
        <taxon>Hyoscyameae</taxon>
        <taxon>Anisodus</taxon>
    </lineage>
</organism>
<evidence type="ECO:0000313" key="2">
    <source>
        <dbReference type="Proteomes" id="UP001152561"/>
    </source>
</evidence>
<name>A0A9Q1QZ94_9SOLA</name>
<dbReference type="Proteomes" id="UP001152561">
    <property type="component" value="Unassembled WGS sequence"/>
</dbReference>
<accession>A0A9Q1QZ94</accession>